<dbReference type="Pfam" id="PF02518">
    <property type="entry name" value="HATPase_c"/>
    <property type="match status" value="1"/>
</dbReference>
<evidence type="ECO:0000256" key="7">
    <source>
        <dbReference type="ARBA" id="ARBA00022840"/>
    </source>
</evidence>
<dbReference type="PANTHER" id="PTHR24421">
    <property type="entry name" value="NITRATE/NITRITE SENSOR PROTEIN NARX-RELATED"/>
    <property type="match status" value="1"/>
</dbReference>
<dbReference type="InterPro" id="IPR003594">
    <property type="entry name" value="HATPase_dom"/>
</dbReference>
<dbReference type="PANTHER" id="PTHR24421:SF10">
    <property type="entry name" value="NITRATE_NITRITE SENSOR PROTEIN NARQ"/>
    <property type="match status" value="1"/>
</dbReference>
<dbReference type="Gene3D" id="1.20.5.1930">
    <property type="match status" value="1"/>
</dbReference>
<gene>
    <name evidence="12" type="ORF">IW248_002828</name>
</gene>
<evidence type="ECO:0000256" key="3">
    <source>
        <dbReference type="ARBA" id="ARBA00022553"/>
    </source>
</evidence>
<evidence type="ECO:0000313" key="13">
    <source>
        <dbReference type="Proteomes" id="UP000614915"/>
    </source>
</evidence>
<evidence type="ECO:0000256" key="1">
    <source>
        <dbReference type="ARBA" id="ARBA00000085"/>
    </source>
</evidence>
<evidence type="ECO:0000256" key="6">
    <source>
        <dbReference type="ARBA" id="ARBA00022777"/>
    </source>
</evidence>
<dbReference type="InterPro" id="IPR050482">
    <property type="entry name" value="Sensor_HK_TwoCompSys"/>
</dbReference>
<dbReference type="Gene3D" id="3.30.565.10">
    <property type="entry name" value="Histidine kinase-like ATPase, C-terminal domain"/>
    <property type="match status" value="1"/>
</dbReference>
<protein>
    <recommendedName>
        <fullName evidence="2">histidine kinase</fullName>
        <ecNumber evidence="2">2.7.13.3</ecNumber>
    </recommendedName>
</protein>
<keyword evidence="7" id="KW-0067">ATP-binding</keyword>
<evidence type="ECO:0000256" key="4">
    <source>
        <dbReference type="ARBA" id="ARBA00022679"/>
    </source>
</evidence>
<feature type="transmembrane region" description="Helical" evidence="10">
    <location>
        <begin position="166"/>
        <end position="184"/>
    </location>
</feature>
<name>A0ABS0JHW5_9ACTN</name>
<dbReference type="SUPFAM" id="SSF55874">
    <property type="entry name" value="ATPase domain of HSP90 chaperone/DNA topoisomerase II/histidine kinase"/>
    <property type="match status" value="1"/>
</dbReference>
<evidence type="ECO:0000256" key="9">
    <source>
        <dbReference type="SAM" id="MobiDB-lite"/>
    </source>
</evidence>
<dbReference type="InterPro" id="IPR011712">
    <property type="entry name" value="Sig_transdc_His_kin_sub3_dim/P"/>
</dbReference>
<evidence type="ECO:0000256" key="5">
    <source>
        <dbReference type="ARBA" id="ARBA00022741"/>
    </source>
</evidence>
<dbReference type="GO" id="GO:0016301">
    <property type="term" value="F:kinase activity"/>
    <property type="evidence" value="ECO:0007669"/>
    <property type="project" value="UniProtKB-KW"/>
</dbReference>
<keyword evidence="10" id="KW-0472">Membrane</keyword>
<comment type="catalytic activity">
    <reaction evidence="1">
        <text>ATP + protein L-histidine = ADP + protein N-phospho-L-histidine.</text>
        <dbReference type="EC" id="2.7.13.3"/>
    </reaction>
</comment>
<organism evidence="12 13">
    <name type="scientific">Micromonospora ureilytica</name>
    <dbReference type="NCBI Taxonomy" id="709868"/>
    <lineage>
        <taxon>Bacteria</taxon>
        <taxon>Bacillati</taxon>
        <taxon>Actinomycetota</taxon>
        <taxon>Actinomycetes</taxon>
        <taxon>Micromonosporales</taxon>
        <taxon>Micromonosporaceae</taxon>
        <taxon>Micromonospora</taxon>
    </lineage>
</organism>
<dbReference type="InterPro" id="IPR036890">
    <property type="entry name" value="HATPase_C_sf"/>
</dbReference>
<accession>A0ABS0JHW5</accession>
<evidence type="ECO:0000256" key="10">
    <source>
        <dbReference type="SAM" id="Phobius"/>
    </source>
</evidence>
<feature type="compositionally biased region" description="Basic residues" evidence="9">
    <location>
        <begin position="12"/>
        <end position="22"/>
    </location>
</feature>
<dbReference type="EMBL" id="JADOTX010000001">
    <property type="protein sequence ID" value="MBG6066541.1"/>
    <property type="molecule type" value="Genomic_DNA"/>
</dbReference>
<feature type="region of interest" description="Disordered" evidence="9">
    <location>
        <begin position="461"/>
        <end position="487"/>
    </location>
</feature>
<keyword evidence="13" id="KW-1185">Reference proteome</keyword>
<dbReference type="InterPro" id="IPR055558">
    <property type="entry name" value="DUF7134"/>
</dbReference>
<evidence type="ECO:0000256" key="8">
    <source>
        <dbReference type="ARBA" id="ARBA00023012"/>
    </source>
</evidence>
<keyword evidence="8" id="KW-0902">Two-component regulatory system</keyword>
<dbReference type="Pfam" id="PF07730">
    <property type="entry name" value="HisKA_3"/>
    <property type="match status" value="1"/>
</dbReference>
<keyword evidence="4" id="KW-0808">Transferase</keyword>
<dbReference type="Pfam" id="PF23539">
    <property type="entry name" value="DUF7134"/>
    <property type="match status" value="1"/>
</dbReference>
<dbReference type="EC" id="2.7.13.3" evidence="2"/>
<dbReference type="SMART" id="SM00387">
    <property type="entry name" value="HATPase_c"/>
    <property type="match status" value="1"/>
</dbReference>
<keyword evidence="10" id="KW-1133">Transmembrane helix</keyword>
<proteinExistence type="predicted"/>
<evidence type="ECO:0000256" key="2">
    <source>
        <dbReference type="ARBA" id="ARBA00012438"/>
    </source>
</evidence>
<feature type="domain" description="Histidine kinase/HSP90-like ATPase" evidence="11">
    <location>
        <begin position="370"/>
        <end position="461"/>
    </location>
</feature>
<keyword evidence="6 12" id="KW-0418">Kinase</keyword>
<evidence type="ECO:0000259" key="11">
    <source>
        <dbReference type="SMART" id="SM00387"/>
    </source>
</evidence>
<feature type="region of interest" description="Disordered" evidence="9">
    <location>
        <begin position="1"/>
        <end position="31"/>
    </location>
</feature>
<feature type="transmembrane region" description="Helical" evidence="10">
    <location>
        <begin position="204"/>
        <end position="225"/>
    </location>
</feature>
<reference evidence="12 13" key="1">
    <citation type="submission" date="2020-11" db="EMBL/GenBank/DDBJ databases">
        <title>Sequencing the genomes of 1000 actinobacteria strains.</title>
        <authorList>
            <person name="Klenk H.-P."/>
        </authorList>
    </citation>
    <scope>NUCLEOTIDE SEQUENCE [LARGE SCALE GENOMIC DNA]</scope>
    <source>
        <strain evidence="12 13">DSM 101692</strain>
    </source>
</reference>
<sequence>MSDTRGGGPARTPRRAAARRRDRAGTGAPGRQGWWAAWHRSRMTVAPREDWRRPGPTAEQRRNDLWIGLGMTGLALVSLTLARSTGAFLLGPPPSGPEQLFWTVAVTLPLIWRRRWPTATVLVVAVAFIAAQARSAPESQFSSWALFCALYTVGAWGQDRQLSRRLRIGVIATMFAWLGIYYAVMIDHIPADTFADAVGPVPPVLAAMVNGVLLNVLVFGFAYFFGETAWVAARREHELRAQAEDLRRSQAEARERAVLGERVRIARELHDVVAHHVSVMGVQASACRRVFDRDPGKARTALTAIEQSARTAVDELRRMLGVLRTSAGTDAAPPVAGGVERIDELVARARTAGLTATLGVYGDPVALPDSVSQTAYRVTQEAVTNTLKHADAALLDVRVRYLAREVEVDVTDDGRGGGRADTVGLGLIGMRERVTAHDGDLEAGPRAGGGWRVRARFPLAASADPPVGSQREPSDEPRVAAGTESSA</sequence>
<dbReference type="CDD" id="cd16917">
    <property type="entry name" value="HATPase_UhpB-NarQ-NarX-like"/>
    <property type="match status" value="1"/>
</dbReference>
<keyword evidence="3" id="KW-0597">Phosphoprotein</keyword>
<keyword evidence="5" id="KW-0547">Nucleotide-binding</keyword>
<evidence type="ECO:0000313" key="12">
    <source>
        <dbReference type="EMBL" id="MBG6066541.1"/>
    </source>
</evidence>
<comment type="caution">
    <text evidence="12">The sequence shown here is derived from an EMBL/GenBank/DDBJ whole genome shotgun (WGS) entry which is preliminary data.</text>
</comment>
<dbReference type="Proteomes" id="UP000614915">
    <property type="component" value="Unassembled WGS sequence"/>
</dbReference>
<keyword evidence="10" id="KW-0812">Transmembrane</keyword>